<feature type="compositionally biased region" description="Polar residues" evidence="1">
    <location>
        <begin position="603"/>
        <end position="613"/>
    </location>
</feature>
<proteinExistence type="predicted"/>
<feature type="compositionally biased region" description="Polar residues" evidence="1">
    <location>
        <begin position="623"/>
        <end position="644"/>
    </location>
</feature>
<protein>
    <submittedName>
        <fullName evidence="3">Protein phosphatase 1, regulatory subunit</fullName>
    </submittedName>
</protein>
<evidence type="ECO:0000313" key="3">
    <source>
        <dbReference type="EMBL" id="TQB72223.1"/>
    </source>
</evidence>
<dbReference type="InterPro" id="IPR038175">
    <property type="entry name" value="CBM21_dom_sf"/>
</dbReference>
<dbReference type="GO" id="GO:0000164">
    <property type="term" value="C:protein phosphatase type 1 complex"/>
    <property type="evidence" value="ECO:0007669"/>
    <property type="project" value="TreeGrafter"/>
</dbReference>
<name>A0A507QTF4_MONPU</name>
<dbReference type="PANTHER" id="PTHR12307:SF36">
    <property type="entry name" value="GLYCOGEN-BINDING SUBUNIT 76A"/>
    <property type="match status" value="1"/>
</dbReference>
<accession>A0A507QTF4</accession>
<gene>
    <name evidence="3" type="primary">PPP1R3C</name>
    <name evidence="3" type="ORF">MPDQ_006942</name>
</gene>
<reference evidence="3 4" key="1">
    <citation type="submission" date="2019-06" db="EMBL/GenBank/DDBJ databases">
        <title>Wine fermentation using esterase from Monascus purpureus.</title>
        <authorList>
            <person name="Geng C."/>
            <person name="Zhang Y."/>
        </authorList>
    </citation>
    <scope>NUCLEOTIDE SEQUENCE [LARGE SCALE GENOMIC DNA]</scope>
    <source>
        <strain evidence="3">HQ1</strain>
    </source>
</reference>
<feature type="compositionally biased region" description="Basic and acidic residues" evidence="1">
    <location>
        <begin position="179"/>
        <end position="188"/>
    </location>
</feature>
<organism evidence="3 4">
    <name type="scientific">Monascus purpureus</name>
    <name type="common">Red mold</name>
    <name type="synonym">Monascus anka</name>
    <dbReference type="NCBI Taxonomy" id="5098"/>
    <lineage>
        <taxon>Eukaryota</taxon>
        <taxon>Fungi</taxon>
        <taxon>Dikarya</taxon>
        <taxon>Ascomycota</taxon>
        <taxon>Pezizomycotina</taxon>
        <taxon>Eurotiomycetes</taxon>
        <taxon>Eurotiomycetidae</taxon>
        <taxon>Eurotiales</taxon>
        <taxon>Aspergillaceae</taxon>
        <taxon>Monascus</taxon>
    </lineage>
</organism>
<feature type="compositionally biased region" description="Basic and acidic residues" evidence="1">
    <location>
        <begin position="14"/>
        <end position="26"/>
    </location>
</feature>
<feature type="compositionally biased region" description="Basic and acidic residues" evidence="1">
    <location>
        <begin position="461"/>
        <end position="471"/>
    </location>
</feature>
<feature type="region of interest" description="Disordered" evidence="1">
    <location>
        <begin position="403"/>
        <end position="430"/>
    </location>
</feature>
<dbReference type="GO" id="GO:0005979">
    <property type="term" value="P:regulation of glycogen biosynthetic process"/>
    <property type="evidence" value="ECO:0007669"/>
    <property type="project" value="TreeGrafter"/>
</dbReference>
<dbReference type="PANTHER" id="PTHR12307">
    <property type="entry name" value="PROTEIN PHOSPHATASE 1 REGULATORY SUBUNIT"/>
    <property type="match status" value="1"/>
</dbReference>
<evidence type="ECO:0000313" key="4">
    <source>
        <dbReference type="Proteomes" id="UP000319663"/>
    </source>
</evidence>
<dbReference type="GO" id="GO:0008157">
    <property type="term" value="F:protein phosphatase 1 binding"/>
    <property type="evidence" value="ECO:0007669"/>
    <property type="project" value="TreeGrafter"/>
</dbReference>
<comment type="caution">
    <text evidence="3">The sequence shown here is derived from an EMBL/GenBank/DDBJ whole genome shotgun (WGS) entry which is preliminary data.</text>
</comment>
<feature type="compositionally biased region" description="Low complexity" evidence="1">
    <location>
        <begin position="414"/>
        <end position="425"/>
    </location>
</feature>
<dbReference type="InterPro" id="IPR050782">
    <property type="entry name" value="PP1_regulatory_subunit_3"/>
</dbReference>
<feature type="compositionally biased region" description="Low complexity" evidence="1">
    <location>
        <begin position="653"/>
        <end position="668"/>
    </location>
</feature>
<feature type="compositionally biased region" description="Basic and acidic residues" evidence="1">
    <location>
        <begin position="508"/>
        <end position="539"/>
    </location>
</feature>
<feature type="region of interest" description="Disordered" evidence="1">
    <location>
        <begin position="596"/>
        <end position="668"/>
    </location>
</feature>
<dbReference type="PROSITE" id="PS51159">
    <property type="entry name" value="CBM21"/>
    <property type="match status" value="1"/>
</dbReference>
<feature type="compositionally biased region" description="Basic and acidic residues" evidence="1">
    <location>
        <begin position="109"/>
        <end position="120"/>
    </location>
</feature>
<evidence type="ECO:0000259" key="2">
    <source>
        <dbReference type="PROSITE" id="PS51159"/>
    </source>
</evidence>
<dbReference type="STRING" id="5098.A0A507QTF4"/>
<feature type="compositionally biased region" description="Polar residues" evidence="1">
    <location>
        <begin position="1"/>
        <end position="11"/>
    </location>
</feature>
<dbReference type="Gene3D" id="2.60.40.2440">
    <property type="entry name" value="Carbohydrate binding type-21 domain"/>
    <property type="match status" value="1"/>
</dbReference>
<dbReference type="InterPro" id="IPR005036">
    <property type="entry name" value="CBM21_dom"/>
</dbReference>
<dbReference type="GO" id="GO:2001069">
    <property type="term" value="F:glycogen binding"/>
    <property type="evidence" value="ECO:0007669"/>
    <property type="project" value="TreeGrafter"/>
</dbReference>
<dbReference type="OrthoDB" id="1881at2759"/>
<dbReference type="EMBL" id="VIFY01000067">
    <property type="protein sequence ID" value="TQB72223.1"/>
    <property type="molecule type" value="Genomic_DNA"/>
</dbReference>
<dbReference type="Pfam" id="PF03370">
    <property type="entry name" value="CBM_21"/>
    <property type="match status" value="1"/>
</dbReference>
<dbReference type="AlphaFoldDB" id="A0A507QTF4"/>
<keyword evidence="4" id="KW-1185">Reference proteome</keyword>
<feature type="region of interest" description="Disordered" evidence="1">
    <location>
        <begin position="1"/>
        <end position="221"/>
    </location>
</feature>
<evidence type="ECO:0000256" key="1">
    <source>
        <dbReference type="SAM" id="MobiDB-lite"/>
    </source>
</evidence>
<feature type="domain" description="CBM21" evidence="2">
    <location>
        <begin position="283"/>
        <end position="397"/>
    </location>
</feature>
<sequence length="693" mass="77134">MPYTAPSQSSPPAHHFEHSPTHHDSRAALGSPHARPDWLFRSRPYSSTSYVRKHRRTPSTSKAILHPDAPHSQHAGPRPSSSPVTNPDIPRGPISPPDSSASSSDEESPSPKRESLRLEELEAAVRSIEQNRGSSPERKLGASALPLSDEAREISHSRSLTEPSAVQRPEGSACISPDSSDREEERMTPRVRKKSGELVRPALRPPSRRRPSSVPGTPTYSKAVHFDSQLEHIRHFLRLDKPLAVSADTSPADEHRTETEYPCTFEGPSFGWELRLPNFPKDQSARAHQPVRLERVYLSSDKSTLVGVVAVANLAFQKLVVARFTFDYWKTVSEVGADYSADVRRKQVHDGYDRFTFGIKLSDQTNLEKKTMFICIRYSVNGQEFWDNNNYTNYQVDFIKTPRSGSKEEGSTIRPAASLPRSRSSTNIHDIRHRSLPASFDDFSERDQYQYLSFDPLPKPAKKESLPKQDPSEDLVSDTPKRRDSQTRQAFGNRYDFGASLSAAMRTKPTEDRTTLTAKAKSEDKSKSESWKQEKEKKKQGLFIDTALPTTDVNRQEARPEKPQPSALVSGKPHLDSSVYKELVDKYCFYASKGSTAAKHGPSTVNEVSTSRSDSTKDVPFPSTLTRTSSSPDQSLHTNSSSNARPRLPHAASMSSVGLGSHPSSSPVAFGYPYQSAQRRFLTESQTPAVIKG</sequence>
<feature type="region of interest" description="Disordered" evidence="1">
    <location>
        <begin position="454"/>
        <end position="573"/>
    </location>
</feature>
<dbReference type="Proteomes" id="UP000319663">
    <property type="component" value="Unassembled WGS sequence"/>
</dbReference>